<evidence type="ECO:0000313" key="3">
    <source>
        <dbReference type="Proteomes" id="UP000192917"/>
    </source>
</evidence>
<feature type="transmembrane region" description="Helical" evidence="1">
    <location>
        <begin position="44"/>
        <end position="67"/>
    </location>
</feature>
<reference evidence="2 3" key="1">
    <citation type="submission" date="2017-04" db="EMBL/GenBank/DDBJ databases">
        <authorList>
            <person name="Afonso C.L."/>
            <person name="Miller P.J."/>
            <person name="Scott M.A."/>
            <person name="Spackman E."/>
            <person name="Goraichik I."/>
            <person name="Dimitrov K.M."/>
            <person name="Suarez D.L."/>
            <person name="Swayne D.E."/>
        </authorList>
    </citation>
    <scope>NUCLEOTIDE SEQUENCE [LARGE SCALE GENOMIC DNA]</scope>
    <source>
        <strain evidence="2 3">USBA 355</strain>
    </source>
</reference>
<organism evidence="2 3">
    <name type="scientific">Tistlia consotensis USBA 355</name>
    <dbReference type="NCBI Taxonomy" id="560819"/>
    <lineage>
        <taxon>Bacteria</taxon>
        <taxon>Pseudomonadati</taxon>
        <taxon>Pseudomonadota</taxon>
        <taxon>Alphaproteobacteria</taxon>
        <taxon>Rhodospirillales</taxon>
        <taxon>Rhodovibrionaceae</taxon>
        <taxon>Tistlia</taxon>
    </lineage>
</organism>
<keyword evidence="1" id="KW-1133">Transmembrane helix</keyword>
<keyword evidence="3" id="KW-1185">Reference proteome</keyword>
<proteinExistence type="predicted"/>
<evidence type="ECO:0000313" key="2">
    <source>
        <dbReference type="EMBL" id="SMF39418.1"/>
    </source>
</evidence>
<accession>A0A1Y6C884</accession>
<evidence type="ECO:0000256" key="1">
    <source>
        <dbReference type="SAM" id="Phobius"/>
    </source>
</evidence>
<feature type="transmembrane region" description="Helical" evidence="1">
    <location>
        <begin position="13"/>
        <end position="32"/>
    </location>
</feature>
<dbReference type="Proteomes" id="UP000192917">
    <property type="component" value="Unassembled WGS sequence"/>
</dbReference>
<sequence>MLSDEEKSWVREWAPKIFGTAYLLCIMAMMGAHPRPGSLDSIRTALVAGLPWALGLGALGTVGALLWRRRA</sequence>
<name>A0A1Y6C884_9PROT</name>
<dbReference type="EMBL" id="FWZX01000013">
    <property type="protein sequence ID" value="SMF39418.1"/>
    <property type="molecule type" value="Genomic_DNA"/>
</dbReference>
<dbReference type="RefSeq" id="WP_085123811.1">
    <property type="nucleotide sequence ID" value="NZ_FWZX01000013.1"/>
</dbReference>
<protein>
    <submittedName>
        <fullName evidence="2">Uncharacterized protein</fullName>
    </submittedName>
</protein>
<gene>
    <name evidence="2" type="ORF">SAMN05428998_113135</name>
</gene>
<keyword evidence="1" id="KW-0812">Transmembrane</keyword>
<dbReference type="AlphaFoldDB" id="A0A1Y6C884"/>
<keyword evidence="1" id="KW-0472">Membrane</keyword>